<proteinExistence type="predicted"/>
<protein>
    <recommendedName>
        <fullName evidence="5">Phage tail tape measure protein</fullName>
    </recommendedName>
</protein>
<comment type="caution">
    <text evidence="3">The sequence shown here is derived from an EMBL/GenBank/DDBJ whole genome shotgun (WGS) entry which is preliminary data.</text>
</comment>
<dbReference type="Proteomes" id="UP000186535">
    <property type="component" value="Unassembled WGS sequence"/>
</dbReference>
<dbReference type="SUPFAM" id="SSF58113">
    <property type="entry name" value="Apolipoprotein A-I"/>
    <property type="match status" value="1"/>
</dbReference>
<name>A0A1Q4L0B3_BACCE</name>
<feature type="coiled-coil region" evidence="1">
    <location>
        <begin position="194"/>
        <end position="244"/>
    </location>
</feature>
<evidence type="ECO:0000256" key="2">
    <source>
        <dbReference type="SAM" id="Phobius"/>
    </source>
</evidence>
<evidence type="ECO:0000313" key="4">
    <source>
        <dbReference type="Proteomes" id="UP000186535"/>
    </source>
</evidence>
<organism evidence="3 4">
    <name type="scientific">Bacillus cereus</name>
    <dbReference type="NCBI Taxonomy" id="1396"/>
    <lineage>
        <taxon>Bacteria</taxon>
        <taxon>Bacillati</taxon>
        <taxon>Bacillota</taxon>
        <taxon>Bacilli</taxon>
        <taxon>Bacillales</taxon>
        <taxon>Bacillaceae</taxon>
        <taxon>Bacillus</taxon>
        <taxon>Bacillus cereus group</taxon>
    </lineage>
</organism>
<feature type="transmembrane region" description="Helical" evidence="2">
    <location>
        <begin position="624"/>
        <end position="652"/>
    </location>
</feature>
<feature type="transmembrane region" description="Helical" evidence="2">
    <location>
        <begin position="581"/>
        <end position="603"/>
    </location>
</feature>
<evidence type="ECO:0000256" key="1">
    <source>
        <dbReference type="SAM" id="Coils"/>
    </source>
</evidence>
<keyword evidence="2" id="KW-0472">Membrane</keyword>
<evidence type="ECO:0000313" key="3">
    <source>
        <dbReference type="EMBL" id="OKA30470.1"/>
    </source>
</evidence>
<accession>A0A1Q4L0B3</accession>
<keyword evidence="2" id="KW-0812">Transmembrane</keyword>
<dbReference type="RefSeq" id="WP_073519158.1">
    <property type="nucleotide sequence ID" value="NZ_MPOM01000070.1"/>
</dbReference>
<gene>
    <name evidence="3" type="ORF">BJR07_29830</name>
</gene>
<dbReference type="EMBL" id="MPON01000037">
    <property type="protein sequence ID" value="OKA30470.1"/>
    <property type="molecule type" value="Genomic_DNA"/>
</dbReference>
<sequence length="1586" mass="179876">MGNAGRSTIDITADDRQARRTYERFFDFVEGTGRRAQRRMRDFNPMEGIERGMRSFSPSEILDQEMNRMENRLSRFSPERQLEYQMRRMARSVARPIQNLPEHLRPFRDDLIRTRFEIQRMGMVGTESLDQLADAAIRSQVPLNRMMSATSSGKAAARAIQELGDTTRTTQLAVLGLSRDGTVRVSTAEAQQQMRRFNEHIVQTRQRLEQLRDAGDMASYHEGMRQLERQMQQVDRAMRAAAQGGTAYTSMLDQLGIHTANAANRAAIAMERMRPSFMRSIEHMNAMKTQSQKMMDALGDTSRIQRIDRAFLQVGDRLERMARQGTAANIALRQLGPNASMKDLMDRIMLINTGIMRMQQVALAAGIVLAGFTVVMAKAAHGPDPAEIRKQQDEITKVYEDALKSRTEAIYNAANLFKEMKIEPVKSGTLMKNLDEQVGIYKRWVDNMKNLSARIPVEMKEELYKMGPEAAGEIKALRSMSEPELARYVELWREKHRLAREAALDELGRLREETKEKIKELENSLKPLGIAWEKFKSTWAEALAPFVEIWGKIAAVVVDAGTAVGEFVNKLNELNPDLVKLIGMFAYLFTAMTLLLAPMAIGIGRAQGMKAAFSQLWMIIGQGVLGFLRIAGMASIVAAALVALGGTIMKLWKHSEIFRNSIIDGWNDIKSVVLESIEPLISKLEELWQAFLKLINVLVGSDGSSTQSFWKGFGDAIGNVINLLMKGLVPAVKFSVTVFATELGIAIDVLKLIIKGLTFVIEKIKEFAGAIAAIWNGNEGKGTSILERLGFSPEATKSIISSISTIKEEATKLYDLLQKGAEIAKKYIDALFAAFKGDKVQATKLLESLGFSSKDINNFLKSVEQIQAIIDSLIQYVKDAIPILAEHAKNVFSSLGDSLGGVFKMIGGLIKTWTSIFTGDWESAWDGIKTIYEGAFETLKGISNVGLSALKTLFKLAWLALPDDITKPLEKAAKILEQWYNDTIKFFKDLPGNTKSLLNEWGNSIETFFNELPGKAKKQLDTWKTEISNWFTNKASDIKKDLDTWWTEMSNWFDSIPDKIKTKLIGWKDAISQWFSEQNEQNIIFYNQLWEAMSTWFSSIPEKLRTKLGEWGTAISTWFDETVTLWGENLEKWWNSIAAWWTTLPERMWEQLELWWTSISTWFDQTTTRWGENLEKWWNSIVTWWTTLPERMWEQLELWWTSISTWFDQTTTRWGENLEKWWNSIATWWTTLPDRMWEKLELWWTSISTWFDETTTRWGDNLEKWWNSIATWWTTLPERTWDQLESWWNSISAWFDETAADWGENLEKWWAEIGNWFNNLSSKPEVKNAAKKSMDEMKQGFEEKKPEIIDKLGEIIVDAFIALLAAAGIIALAVGRELLKRFINGMAGEQKNAEITADTIGKAVLNMLEKIPLFGAAVKVLKEFIKGLDDGFRDARETVSGWIEKIKGMFDFKLKLPDITLPKLPRLPQPRIVGNFSLMPPSTPSIEWHANGGFFNKASIIGIGEAGPEAAVPLVGRRMDPFADAVFNRFAQQFGGAFGGASPSSGGEANLTVNLTALMDGKSVAAITTPYTTEIQRREKEIKDQF</sequence>
<feature type="coiled-coil region" evidence="1">
    <location>
        <begin position="493"/>
        <end position="524"/>
    </location>
</feature>
<keyword evidence="2" id="KW-1133">Transmembrane helix</keyword>
<keyword evidence="1" id="KW-0175">Coiled coil</keyword>
<reference evidence="3 4" key="1">
    <citation type="submission" date="2016-11" db="EMBL/GenBank/DDBJ databases">
        <title>Identification of Bacillus cereus isolated from egg-white.</title>
        <authorList>
            <person name="Soni A."/>
            <person name="Oey I."/>
            <person name="Silcock P."/>
            <person name="Bremer P."/>
        </authorList>
    </citation>
    <scope>NUCLEOTIDE SEQUENCE [LARGE SCALE GENOMIC DNA]</scope>
    <source>
        <strain evidence="3 4">NZAS03</strain>
    </source>
</reference>
<evidence type="ECO:0008006" key="5">
    <source>
        <dbReference type="Google" id="ProtNLM"/>
    </source>
</evidence>